<dbReference type="InterPro" id="IPR005115">
    <property type="entry name" value="Gly_transporter"/>
</dbReference>
<evidence type="ECO:0000256" key="6">
    <source>
        <dbReference type="ARBA" id="ARBA00023136"/>
    </source>
</evidence>
<evidence type="ECO:0000313" key="10">
    <source>
        <dbReference type="Proteomes" id="UP000232883"/>
    </source>
</evidence>
<keyword evidence="5 7" id="KW-1133">Transmembrane helix</keyword>
<evidence type="ECO:0000256" key="3">
    <source>
        <dbReference type="ARBA" id="ARBA00022475"/>
    </source>
</evidence>
<dbReference type="KEGG" id="spir:CWM47_23260"/>
<keyword evidence="6 7" id="KW-0472">Membrane</keyword>
<feature type="transmembrane region" description="Helical" evidence="7">
    <location>
        <begin position="65"/>
        <end position="81"/>
    </location>
</feature>
<proteinExistence type="inferred from homology"/>
<dbReference type="GO" id="GO:0005886">
    <property type="term" value="C:plasma membrane"/>
    <property type="evidence" value="ECO:0007669"/>
    <property type="project" value="UniProtKB-SubCell"/>
</dbReference>
<feature type="domain" description="Glycine transporter" evidence="8">
    <location>
        <begin position="6"/>
        <end position="82"/>
    </location>
</feature>
<dbReference type="Pfam" id="PF03458">
    <property type="entry name" value="Gly_transporter"/>
    <property type="match status" value="2"/>
</dbReference>
<evidence type="ECO:0000256" key="7">
    <source>
        <dbReference type="SAM" id="Phobius"/>
    </source>
</evidence>
<dbReference type="PANTHER" id="PTHR30506:SF3">
    <property type="entry name" value="UPF0126 INNER MEMBRANE PROTEIN YADS-RELATED"/>
    <property type="match status" value="1"/>
</dbReference>
<organism evidence="9 10">
    <name type="scientific">Spirosoma pollinicola</name>
    <dbReference type="NCBI Taxonomy" id="2057025"/>
    <lineage>
        <taxon>Bacteria</taxon>
        <taxon>Pseudomonadati</taxon>
        <taxon>Bacteroidota</taxon>
        <taxon>Cytophagia</taxon>
        <taxon>Cytophagales</taxon>
        <taxon>Cytophagaceae</taxon>
        <taxon>Spirosoma</taxon>
    </lineage>
</organism>
<evidence type="ECO:0000256" key="5">
    <source>
        <dbReference type="ARBA" id="ARBA00022989"/>
    </source>
</evidence>
<dbReference type="EMBL" id="CP025096">
    <property type="protein sequence ID" value="AUD07439.1"/>
    <property type="molecule type" value="Genomic_DNA"/>
</dbReference>
<keyword evidence="3" id="KW-1003">Cell membrane</keyword>
<evidence type="ECO:0000259" key="8">
    <source>
        <dbReference type="Pfam" id="PF03458"/>
    </source>
</evidence>
<keyword evidence="4 7" id="KW-0812">Transmembrane</keyword>
<feature type="transmembrane region" description="Helical" evidence="7">
    <location>
        <begin position="176"/>
        <end position="193"/>
    </location>
</feature>
<evidence type="ECO:0000313" key="9">
    <source>
        <dbReference type="EMBL" id="AUD07439.1"/>
    </source>
</evidence>
<comment type="similarity">
    <text evidence="2">Belongs to the UPF0126 family.</text>
</comment>
<name>A0A2K8ZC77_9BACT</name>
<evidence type="ECO:0000256" key="1">
    <source>
        <dbReference type="ARBA" id="ARBA00004651"/>
    </source>
</evidence>
<dbReference type="OrthoDB" id="9791874at2"/>
<sequence>MTVWYITDLVGTSVFAISGALSALSKKMYHDLFGLFFIGFLTAVGGGTLRDIIIGAHPIAWIRDPNYLIVILGSVMLAVLCRKWWLGRLQRPLLVFDTIGVGIYTILGMQKALALGVNDWASILLGIISALFGGVIRDTLVNDLPLIFSRQLYATPCLAGALLYQLGRSLPIDPTLTFIVSVSAITVFRLVAIRKNWALPQIQK</sequence>
<dbReference type="RefSeq" id="WP_100994006.1">
    <property type="nucleotide sequence ID" value="NZ_CP025096.1"/>
</dbReference>
<gene>
    <name evidence="9" type="ORF">CWM47_23260</name>
</gene>
<feature type="transmembrane region" description="Helical" evidence="7">
    <location>
        <begin position="32"/>
        <end position="53"/>
    </location>
</feature>
<protein>
    <recommendedName>
        <fullName evidence="8">Glycine transporter domain-containing protein</fullName>
    </recommendedName>
</protein>
<feature type="domain" description="Glycine transporter" evidence="8">
    <location>
        <begin position="95"/>
        <end position="166"/>
    </location>
</feature>
<evidence type="ECO:0000256" key="2">
    <source>
        <dbReference type="ARBA" id="ARBA00008193"/>
    </source>
</evidence>
<accession>A0A2K8ZC77</accession>
<reference evidence="9 10" key="1">
    <citation type="submission" date="2017-11" db="EMBL/GenBank/DDBJ databases">
        <title>Taxonomic description and genome sequences of Spirosoma HA7 sp. nov., isolated from pollen microhabitat of Corylus avellana.</title>
        <authorList>
            <person name="Ambika Manirajan B."/>
            <person name="Suarez C."/>
            <person name="Ratering S."/>
            <person name="Geissler-Plaum R."/>
            <person name="Cardinale M."/>
            <person name="Sylvia S."/>
        </authorList>
    </citation>
    <scope>NUCLEOTIDE SEQUENCE [LARGE SCALE GENOMIC DNA]</scope>
    <source>
        <strain evidence="9 10">HA7</strain>
    </source>
</reference>
<dbReference type="Proteomes" id="UP000232883">
    <property type="component" value="Chromosome"/>
</dbReference>
<keyword evidence="10" id="KW-1185">Reference proteome</keyword>
<dbReference type="AlphaFoldDB" id="A0A2K8ZC77"/>
<feature type="transmembrane region" description="Helical" evidence="7">
    <location>
        <begin position="120"/>
        <end position="140"/>
    </location>
</feature>
<comment type="subcellular location">
    <subcellularLocation>
        <location evidence="1">Cell membrane</location>
        <topology evidence="1">Multi-pass membrane protein</topology>
    </subcellularLocation>
</comment>
<dbReference type="PANTHER" id="PTHR30506">
    <property type="entry name" value="INNER MEMBRANE PROTEIN"/>
    <property type="match status" value="1"/>
</dbReference>
<evidence type="ECO:0000256" key="4">
    <source>
        <dbReference type="ARBA" id="ARBA00022692"/>
    </source>
</evidence>
<feature type="transmembrane region" description="Helical" evidence="7">
    <location>
        <begin position="6"/>
        <end position="25"/>
    </location>
</feature>